<dbReference type="Gramene" id="PNT62525">
    <property type="protein sequence ID" value="PNT62525"/>
    <property type="gene ID" value="BRADI_4g04775v3"/>
</dbReference>
<dbReference type="InParanoid" id="A0A2K2CKH9"/>
<reference evidence="2 3" key="1">
    <citation type="journal article" date="2010" name="Nature">
        <title>Genome sequencing and analysis of the model grass Brachypodium distachyon.</title>
        <authorList>
            <consortium name="International Brachypodium Initiative"/>
        </authorList>
    </citation>
    <scope>NUCLEOTIDE SEQUENCE [LARGE SCALE GENOMIC DNA]</scope>
    <source>
        <strain evidence="2 3">Bd21</strain>
    </source>
</reference>
<evidence type="ECO:0000259" key="1">
    <source>
        <dbReference type="PROSITE" id="PS50181"/>
    </source>
</evidence>
<sequence length="189" mass="20079">MEADWSALPHDVLAAIFARLPVDELLLSAPGGAGAVCRSWRDAAKDPATWRSVDMSVMPLNTTRGSTTRISARSIAMAAVDRSAGQLEAFRGVYLVTDELLHTTSPKAAFRSPSLKSLAVTGSNGVTSQGLEAVVDGCPRLECLVVFQCPDVLVEEALVAKCAQIRLLCLLPSIGQPKVYRRLAGGDDD</sequence>
<dbReference type="InterPro" id="IPR036047">
    <property type="entry name" value="F-box-like_dom_sf"/>
</dbReference>
<dbReference type="PANTHER" id="PTHR38926:SF71">
    <property type="entry name" value="OS08G0194350 PROTEIN"/>
    <property type="match status" value="1"/>
</dbReference>
<gene>
    <name evidence="2" type="ORF">BRADI_4g04775v3</name>
</gene>
<dbReference type="Gene3D" id="3.80.10.10">
    <property type="entry name" value="Ribonuclease Inhibitor"/>
    <property type="match status" value="1"/>
</dbReference>
<evidence type="ECO:0000313" key="3">
    <source>
        <dbReference type="EnsemblPlants" id="PNT62525"/>
    </source>
</evidence>
<dbReference type="SUPFAM" id="SSF81383">
    <property type="entry name" value="F-box domain"/>
    <property type="match status" value="1"/>
</dbReference>
<accession>A0A2K2CKH9</accession>
<evidence type="ECO:0000313" key="2">
    <source>
        <dbReference type="EMBL" id="PNT62525.1"/>
    </source>
</evidence>
<organism evidence="2">
    <name type="scientific">Brachypodium distachyon</name>
    <name type="common">Purple false brome</name>
    <name type="synonym">Trachynia distachya</name>
    <dbReference type="NCBI Taxonomy" id="15368"/>
    <lineage>
        <taxon>Eukaryota</taxon>
        <taxon>Viridiplantae</taxon>
        <taxon>Streptophyta</taxon>
        <taxon>Embryophyta</taxon>
        <taxon>Tracheophyta</taxon>
        <taxon>Spermatophyta</taxon>
        <taxon>Magnoliopsida</taxon>
        <taxon>Liliopsida</taxon>
        <taxon>Poales</taxon>
        <taxon>Poaceae</taxon>
        <taxon>BOP clade</taxon>
        <taxon>Pooideae</taxon>
        <taxon>Stipodae</taxon>
        <taxon>Brachypodieae</taxon>
        <taxon>Brachypodium</taxon>
    </lineage>
</organism>
<evidence type="ECO:0000313" key="4">
    <source>
        <dbReference type="Proteomes" id="UP000008810"/>
    </source>
</evidence>
<dbReference type="Gene3D" id="1.20.1280.50">
    <property type="match status" value="1"/>
</dbReference>
<dbReference type="Pfam" id="PF12937">
    <property type="entry name" value="F-box-like"/>
    <property type="match status" value="1"/>
</dbReference>
<keyword evidence="4" id="KW-1185">Reference proteome</keyword>
<dbReference type="PROSITE" id="PS50181">
    <property type="entry name" value="FBOX"/>
    <property type="match status" value="1"/>
</dbReference>
<dbReference type="EMBL" id="CM000883">
    <property type="protein sequence ID" value="PNT62525.1"/>
    <property type="molecule type" value="Genomic_DNA"/>
</dbReference>
<dbReference type="InterPro" id="IPR032675">
    <property type="entry name" value="LRR_dom_sf"/>
</dbReference>
<dbReference type="PANTHER" id="PTHR38926">
    <property type="entry name" value="F-BOX DOMAIN CONTAINING PROTEIN, EXPRESSED"/>
    <property type="match status" value="1"/>
</dbReference>
<name>A0A2K2CKH9_BRADI</name>
<dbReference type="InterPro" id="IPR001810">
    <property type="entry name" value="F-box_dom"/>
</dbReference>
<proteinExistence type="predicted"/>
<dbReference type="GO" id="GO:1905761">
    <property type="term" value="F:SCF ubiquitin ligase complex binding"/>
    <property type="evidence" value="ECO:0000318"/>
    <property type="project" value="GO_Central"/>
</dbReference>
<protein>
    <recommendedName>
        <fullName evidence="1">F-box domain-containing protein</fullName>
    </recommendedName>
</protein>
<feature type="domain" description="F-box" evidence="1">
    <location>
        <begin position="2"/>
        <end position="53"/>
    </location>
</feature>
<reference evidence="2" key="2">
    <citation type="submission" date="2017-06" db="EMBL/GenBank/DDBJ databases">
        <title>WGS assembly of Brachypodium distachyon.</title>
        <authorList>
            <consortium name="The International Brachypodium Initiative"/>
            <person name="Lucas S."/>
            <person name="Harmon-Smith M."/>
            <person name="Lail K."/>
            <person name="Tice H."/>
            <person name="Grimwood J."/>
            <person name="Bruce D."/>
            <person name="Barry K."/>
            <person name="Shu S."/>
            <person name="Lindquist E."/>
            <person name="Wang M."/>
            <person name="Pitluck S."/>
            <person name="Vogel J.P."/>
            <person name="Garvin D.F."/>
            <person name="Mockler T.C."/>
            <person name="Schmutz J."/>
            <person name="Rokhsar D."/>
            <person name="Bevan M.W."/>
        </authorList>
    </citation>
    <scope>NUCLEOTIDE SEQUENCE</scope>
    <source>
        <strain evidence="2">Bd21</strain>
    </source>
</reference>
<dbReference type="AlphaFoldDB" id="A0A2K2CKH9"/>
<dbReference type="EnsemblPlants" id="PNT62525">
    <property type="protein sequence ID" value="PNT62525"/>
    <property type="gene ID" value="BRADI_4g04775v3"/>
</dbReference>
<dbReference type="Proteomes" id="UP000008810">
    <property type="component" value="Chromosome 4"/>
</dbReference>
<reference evidence="3" key="3">
    <citation type="submission" date="2018-08" db="UniProtKB">
        <authorList>
            <consortium name="EnsemblPlants"/>
        </authorList>
    </citation>
    <scope>IDENTIFICATION</scope>
    <source>
        <strain evidence="3">cv. Bd21</strain>
    </source>
</reference>
<dbReference type="OrthoDB" id="691415at2759"/>